<feature type="compositionally biased region" description="Basic and acidic residues" evidence="1">
    <location>
        <begin position="26"/>
        <end position="41"/>
    </location>
</feature>
<feature type="compositionally biased region" description="Acidic residues" evidence="1">
    <location>
        <begin position="78"/>
        <end position="100"/>
    </location>
</feature>
<feature type="region of interest" description="Disordered" evidence="1">
    <location>
        <begin position="75"/>
        <end position="113"/>
    </location>
</feature>
<dbReference type="EMBL" id="BMAU01021371">
    <property type="protein sequence ID" value="GFY25262.1"/>
    <property type="molecule type" value="Genomic_DNA"/>
</dbReference>
<protein>
    <submittedName>
        <fullName evidence="2">Uncharacterized protein</fullName>
    </submittedName>
</protein>
<organism evidence="2 3">
    <name type="scientific">Trichonephila clavipes</name>
    <name type="common">Golden silk orbweaver</name>
    <name type="synonym">Nephila clavipes</name>
    <dbReference type="NCBI Taxonomy" id="2585209"/>
    <lineage>
        <taxon>Eukaryota</taxon>
        <taxon>Metazoa</taxon>
        <taxon>Ecdysozoa</taxon>
        <taxon>Arthropoda</taxon>
        <taxon>Chelicerata</taxon>
        <taxon>Arachnida</taxon>
        <taxon>Araneae</taxon>
        <taxon>Araneomorphae</taxon>
        <taxon>Entelegynae</taxon>
        <taxon>Araneoidea</taxon>
        <taxon>Nephilidae</taxon>
        <taxon>Trichonephila</taxon>
    </lineage>
</organism>
<feature type="region of interest" description="Disordered" evidence="1">
    <location>
        <begin position="1"/>
        <end position="41"/>
    </location>
</feature>
<sequence>MTTSSKVCSHKIFPSAPPTTKTSRRNLREQGEKDVNDDHRQKITDFIQSIPEFQECDEEDVETWMACDAEDCGFQMPNDDEIVTSNEEESDPVGDETDDDKDNHNNESSKGLSNADTRFLRWRQLWSGTNNNQSAIVAAIRDISRSCLDPNDFTVLNCIVKGHASLSLLAEQKPKKKNKTIKKQIHKVEEKFS</sequence>
<accession>A0A8X7BC85</accession>
<proteinExistence type="predicted"/>
<keyword evidence="3" id="KW-1185">Reference proteome</keyword>
<dbReference type="Proteomes" id="UP000887159">
    <property type="component" value="Unassembled WGS sequence"/>
</dbReference>
<reference evidence="2" key="1">
    <citation type="submission" date="2020-08" db="EMBL/GenBank/DDBJ databases">
        <title>Multicomponent nature underlies the extraordinary mechanical properties of spider dragline silk.</title>
        <authorList>
            <person name="Kono N."/>
            <person name="Nakamura H."/>
            <person name="Mori M."/>
            <person name="Yoshida Y."/>
            <person name="Ohtoshi R."/>
            <person name="Malay A.D."/>
            <person name="Moran D.A.P."/>
            <person name="Tomita M."/>
            <person name="Numata K."/>
            <person name="Arakawa K."/>
        </authorList>
    </citation>
    <scope>NUCLEOTIDE SEQUENCE</scope>
</reference>
<evidence type="ECO:0000256" key="1">
    <source>
        <dbReference type="SAM" id="MobiDB-lite"/>
    </source>
</evidence>
<comment type="caution">
    <text evidence="2">The sequence shown here is derived from an EMBL/GenBank/DDBJ whole genome shotgun (WGS) entry which is preliminary data.</text>
</comment>
<gene>
    <name evidence="2" type="ORF">TNCV_2483821</name>
</gene>
<dbReference type="AlphaFoldDB" id="A0A8X7BC85"/>
<name>A0A8X7BC85_TRICX</name>
<evidence type="ECO:0000313" key="2">
    <source>
        <dbReference type="EMBL" id="GFY25262.1"/>
    </source>
</evidence>
<evidence type="ECO:0000313" key="3">
    <source>
        <dbReference type="Proteomes" id="UP000887159"/>
    </source>
</evidence>